<dbReference type="NCBIfam" id="TIGR02095">
    <property type="entry name" value="glgA"/>
    <property type="match status" value="1"/>
</dbReference>
<feature type="domain" description="Glycosyl transferase family 1" evidence="9">
    <location>
        <begin position="295"/>
        <end position="440"/>
    </location>
</feature>
<dbReference type="PANTHER" id="PTHR45825:SF11">
    <property type="entry name" value="ALPHA AMYLASE DOMAIN-CONTAINING PROTEIN"/>
    <property type="match status" value="1"/>
</dbReference>
<name>A0A1V5T3M4_9BACT</name>
<dbReference type="SUPFAM" id="SSF53756">
    <property type="entry name" value="UDP-Glycosyltransferase/glycogen phosphorylase"/>
    <property type="match status" value="1"/>
</dbReference>
<dbReference type="InterPro" id="IPR001296">
    <property type="entry name" value="Glyco_trans_1"/>
</dbReference>
<evidence type="ECO:0000256" key="4">
    <source>
        <dbReference type="ARBA" id="ARBA00010281"/>
    </source>
</evidence>
<comment type="pathway">
    <text evidence="3 8">Glycan biosynthesis; glycogen biosynthesis.</text>
</comment>
<feature type="domain" description="Starch synthase catalytic" evidence="10">
    <location>
        <begin position="3"/>
        <end position="232"/>
    </location>
</feature>
<dbReference type="GO" id="GO:0009011">
    <property type="term" value="F:alpha-1,4-glucan glucosyltransferase (ADP-glucose donor) activity"/>
    <property type="evidence" value="ECO:0007669"/>
    <property type="project" value="UniProtKB-UniRule"/>
</dbReference>
<evidence type="ECO:0000259" key="10">
    <source>
        <dbReference type="Pfam" id="PF08323"/>
    </source>
</evidence>
<dbReference type="Gene3D" id="3.40.50.2000">
    <property type="entry name" value="Glycogen Phosphorylase B"/>
    <property type="match status" value="2"/>
</dbReference>
<comment type="function">
    <text evidence="2 8">Synthesizes alpha-1,4-glucan chains using ADP-glucose.</text>
</comment>
<comment type="similarity">
    <text evidence="4 8">Belongs to the glycosyltransferase 1 family. Bacterial/plant glycogen synthase subfamily.</text>
</comment>
<gene>
    <name evidence="8 11" type="primary">glgA</name>
    <name evidence="11" type="ORF">BWY41_00269</name>
</gene>
<feature type="binding site" evidence="8">
    <location>
        <position position="15"/>
    </location>
    <ligand>
        <name>ADP-alpha-D-glucose</name>
        <dbReference type="ChEBI" id="CHEBI:57498"/>
    </ligand>
</feature>
<dbReference type="GO" id="GO:0004373">
    <property type="term" value="F:alpha-1,4-glucan glucosyltransferase (UDP-glucose donor) activity"/>
    <property type="evidence" value="ECO:0007669"/>
    <property type="project" value="InterPro"/>
</dbReference>
<organism evidence="11">
    <name type="scientific">Candidatus Atribacter allofermentans</name>
    <dbReference type="NCBI Taxonomy" id="1852833"/>
    <lineage>
        <taxon>Bacteria</taxon>
        <taxon>Pseudomonadati</taxon>
        <taxon>Atribacterota</taxon>
        <taxon>Atribacteria</taxon>
        <taxon>Atribacterales</taxon>
        <taxon>Atribacteraceae</taxon>
        <taxon>Atribacter</taxon>
    </lineage>
</organism>
<dbReference type="EC" id="2.4.1.21" evidence="8"/>
<comment type="catalytic activity">
    <reaction evidence="1 8">
        <text>[(1-&gt;4)-alpha-D-glucosyl](n) + ADP-alpha-D-glucose = [(1-&gt;4)-alpha-D-glucosyl](n+1) + ADP + H(+)</text>
        <dbReference type="Rhea" id="RHEA:18189"/>
        <dbReference type="Rhea" id="RHEA-COMP:9584"/>
        <dbReference type="Rhea" id="RHEA-COMP:9587"/>
        <dbReference type="ChEBI" id="CHEBI:15378"/>
        <dbReference type="ChEBI" id="CHEBI:15444"/>
        <dbReference type="ChEBI" id="CHEBI:57498"/>
        <dbReference type="ChEBI" id="CHEBI:456216"/>
        <dbReference type="EC" id="2.4.1.21"/>
    </reaction>
</comment>
<evidence type="ECO:0000256" key="1">
    <source>
        <dbReference type="ARBA" id="ARBA00001478"/>
    </source>
</evidence>
<evidence type="ECO:0000256" key="3">
    <source>
        <dbReference type="ARBA" id="ARBA00004964"/>
    </source>
</evidence>
<keyword evidence="7 8" id="KW-0320">Glycogen biosynthesis</keyword>
<dbReference type="GO" id="GO:0005978">
    <property type="term" value="P:glycogen biosynthetic process"/>
    <property type="evidence" value="ECO:0007669"/>
    <property type="project" value="UniProtKB-UniRule"/>
</dbReference>
<dbReference type="UniPathway" id="UPA00164"/>
<dbReference type="HAMAP" id="MF_00484">
    <property type="entry name" value="Glycogen_synth"/>
    <property type="match status" value="1"/>
</dbReference>
<dbReference type="Proteomes" id="UP000485569">
    <property type="component" value="Unassembled WGS sequence"/>
</dbReference>
<evidence type="ECO:0000256" key="7">
    <source>
        <dbReference type="ARBA" id="ARBA00023056"/>
    </source>
</evidence>
<dbReference type="PANTHER" id="PTHR45825">
    <property type="entry name" value="GRANULE-BOUND STARCH SYNTHASE 1, CHLOROPLASTIC/AMYLOPLASTIC"/>
    <property type="match status" value="1"/>
</dbReference>
<dbReference type="EMBL" id="MWBQ01000021">
    <property type="protein sequence ID" value="OQA61318.1"/>
    <property type="molecule type" value="Genomic_DNA"/>
</dbReference>
<reference evidence="11" key="1">
    <citation type="submission" date="2017-02" db="EMBL/GenBank/DDBJ databases">
        <title>Delving into the versatile metabolic prowess of the omnipresent phylum Bacteroidetes.</title>
        <authorList>
            <person name="Nobu M.K."/>
            <person name="Mei R."/>
            <person name="Narihiro T."/>
            <person name="Kuroda K."/>
            <person name="Liu W.-T."/>
        </authorList>
    </citation>
    <scope>NUCLEOTIDE SEQUENCE</scope>
    <source>
        <strain evidence="11">ADurb.Bin276</strain>
    </source>
</reference>
<evidence type="ECO:0000313" key="11">
    <source>
        <dbReference type="EMBL" id="OQA61318.1"/>
    </source>
</evidence>
<proteinExistence type="inferred from homology"/>
<dbReference type="InterPro" id="IPR013534">
    <property type="entry name" value="Starch_synth_cat_dom"/>
</dbReference>
<sequence>MDIIMVSSEAYPFAKSGGMGDVVGALTKYLPNNDFSIKLFLPAYSSLLSEFQFNPEQDITFSFGESMVKASYLTRNEKNLQIIAVAGEDYFNREKMYGFGDDLKRFIFFSRAVFEYIVRTQKEAFILHCHDWESALLCAYTKMYWPSYRKKPKKVIFTIHNLAYQGIGSSELFKIVNLPGHFFTHDYLEFYGNLNLLKAGLVFSDVITTVSPSYAREIATPEGGEGLDGLIRAIGLRKPIIGIVNGIDTDLFNPATDKNLPYPYTNGQLEIKKQNKLAFYQQYFPDLKEKDALFPLISFISRLVEQKGLDLILNDPDKFFNLPLCWFFLGVGEAAYENSLTEYAKKYPNLHVEMAFNNSLARFAYGASDMLAMPSRFEPCGISQMIAMRYGTIPVVRKTGGLIDTVIDYRFNPVLNNGFQFDNYRPDEFIFTLERALNWYNDTPELWKVMVKNAMDSDFSWKIPVQEYLNIYLG</sequence>
<dbReference type="AlphaFoldDB" id="A0A1V5T3M4"/>
<evidence type="ECO:0000259" key="9">
    <source>
        <dbReference type="Pfam" id="PF00534"/>
    </source>
</evidence>
<evidence type="ECO:0000256" key="8">
    <source>
        <dbReference type="HAMAP-Rule" id="MF_00484"/>
    </source>
</evidence>
<dbReference type="CDD" id="cd03791">
    <property type="entry name" value="GT5_Glycogen_synthase_DULL1-like"/>
    <property type="match status" value="1"/>
</dbReference>
<dbReference type="Pfam" id="PF08323">
    <property type="entry name" value="Glyco_transf_5"/>
    <property type="match status" value="1"/>
</dbReference>
<dbReference type="InterPro" id="IPR011835">
    <property type="entry name" value="GS/SS"/>
</dbReference>
<dbReference type="Pfam" id="PF00534">
    <property type="entry name" value="Glycos_transf_1"/>
    <property type="match status" value="1"/>
</dbReference>
<evidence type="ECO:0000256" key="5">
    <source>
        <dbReference type="ARBA" id="ARBA00022676"/>
    </source>
</evidence>
<evidence type="ECO:0000256" key="6">
    <source>
        <dbReference type="ARBA" id="ARBA00022679"/>
    </source>
</evidence>
<keyword evidence="6 8" id="KW-0808">Transferase</keyword>
<comment type="caution">
    <text evidence="11">The sequence shown here is derived from an EMBL/GenBank/DDBJ whole genome shotgun (WGS) entry which is preliminary data.</text>
</comment>
<evidence type="ECO:0000256" key="2">
    <source>
        <dbReference type="ARBA" id="ARBA00002764"/>
    </source>
</evidence>
<protein>
    <recommendedName>
        <fullName evidence="8">Glycogen synthase</fullName>
        <ecNumber evidence="8">2.4.1.21</ecNumber>
    </recommendedName>
    <alternativeName>
        <fullName evidence="8">Starch [bacterial glycogen] synthase</fullName>
    </alternativeName>
</protein>
<keyword evidence="5 8" id="KW-0328">Glycosyltransferase</keyword>
<accession>A0A1V5T3M4</accession>